<dbReference type="Proteomes" id="UP000001430">
    <property type="component" value="Chromosome"/>
</dbReference>
<dbReference type="EMBL" id="CP000576">
    <property type="protein sequence ID" value="ABO18435.1"/>
    <property type="molecule type" value="Genomic_DNA"/>
</dbReference>
<dbReference type="KEGG" id="pmg:P9301_18121"/>
<feature type="transmembrane region" description="Helical" evidence="1">
    <location>
        <begin position="152"/>
        <end position="171"/>
    </location>
</feature>
<dbReference type="AlphaFoldDB" id="A3PFB0"/>
<keyword evidence="1" id="KW-1133">Transmembrane helix</keyword>
<reference evidence="2 3" key="1">
    <citation type="journal article" date="2007" name="PLoS Genet.">
        <title>Patterns and implications of gene gain and loss in the evolution of Prochlorococcus.</title>
        <authorList>
            <person name="Kettler G.C."/>
            <person name="Martiny A.C."/>
            <person name="Huang K."/>
            <person name="Zucker J."/>
            <person name="Coleman M.L."/>
            <person name="Rodrigue S."/>
            <person name="Chen F."/>
            <person name="Lapidus A."/>
            <person name="Ferriera S."/>
            <person name="Johnson J."/>
            <person name="Steglich C."/>
            <person name="Church G.M."/>
            <person name="Richardson P."/>
            <person name="Chisholm S.W."/>
        </authorList>
    </citation>
    <scope>NUCLEOTIDE SEQUENCE [LARGE SCALE GENOMIC DNA]</scope>
    <source>
        <strain evidence="2 3">MIT 9301</strain>
    </source>
</reference>
<evidence type="ECO:0008006" key="4">
    <source>
        <dbReference type="Google" id="ProtNLM"/>
    </source>
</evidence>
<gene>
    <name evidence="2" type="ordered locus">P9301_18121</name>
</gene>
<dbReference type="STRING" id="167546.P9301_18121"/>
<dbReference type="HOGENOM" id="CLU_105759_0_0_3"/>
<feature type="transmembrane region" description="Helical" evidence="1">
    <location>
        <begin position="50"/>
        <end position="74"/>
    </location>
</feature>
<keyword evidence="3" id="KW-1185">Reference proteome</keyword>
<organism evidence="2 3">
    <name type="scientific">Prochlorococcus marinus (strain MIT 9301)</name>
    <dbReference type="NCBI Taxonomy" id="167546"/>
    <lineage>
        <taxon>Bacteria</taxon>
        <taxon>Bacillati</taxon>
        <taxon>Cyanobacteriota</taxon>
        <taxon>Cyanophyceae</taxon>
        <taxon>Synechococcales</taxon>
        <taxon>Prochlorococcaceae</taxon>
        <taxon>Prochlorococcus</taxon>
    </lineage>
</organism>
<evidence type="ECO:0000256" key="1">
    <source>
        <dbReference type="SAM" id="Phobius"/>
    </source>
</evidence>
<keyword evidence="1" id="KW-0472">Membrane</keyword>
<feature type="transmembrane region" description="Helical" evidence="1">
    <location>
        <begin position="20"/>
        <end position="38"/>
    </location>
</feature>
<proteinExistence type="predicted"/>
<protein>
    <recommendedName>
        <fullName evidence="4">Rod shape-determining protein MreD</fullName>
    </recommendedName>
</protein>
<sequence length="183" mass="21082">MGANFEKKYLMNKIFTNKLSIISFIFIPIIFLWHPNWLGFLGVQPYWPLFWLLPWSMINGSVNGLVFGLFLGLILDSLTLDNNFSQIPGLMFCGFLFGRIKLNNDMLVGHFRHGLICSFGSFLCGTFHLSQILFKNFSESYSLMFISGIKNILSEVFLTGLLAPFICSQLLRMFKFSRIKLHE</sequence>
<keyword evidence="1" id="KW-0812">Transmembrane</keyword>
<name>A3PFB0_PROM0</name>
<accession>A3PFB0</accession>
<dbReference type="eggNOG" id="ENOG502ZZ8G">
    <property type="taxonomic scope" value="Bacteria"/>
</dbReference>
<evidence type="ECO:0000313" key="3">
    <source>
        <dbReference type="Proteomes" id="UP000001430"/>
    </source>
</evidence>
<feature type="transmembrane region" description="Helical" evidence="1">
    <location>
        <begin position="114"/>
        <end position="132"/>
    </location>
</feature>
<evidence type="ECO:0000313" key="2">
    <source>
        <dbReference type="EMBL" id="ABO18435.1"/>
    </source>
</evidence>